<sequence length="83" mass="9608">ITWHEKKPVLSKLLLRDCVSNREIREKKTEQSTDLKSYGKVSVHSANNWTRCPANLAWPEFKLAAVAFPGKRIKPPQILRRLL</sequence>
<evidence type="ECO:0000313" key="2">
    <source>
        <dbReference type="Proteomes" id="UP000410492"/>
    </source>
</evidence>
<reference evidence="1 2" key="1">
    <citation type="submission" date="2019-01" db="EMBL/GenBank/DDBJ databases">
        <authorList>
            <person name="Sayadi A."/>
        </authorList>
    </citation>
    <scope>NUCLEOTIDE SEQUENCE [LARGE SCALE GENOMIC DNA]</scope>
</reference>
<protein>
    <submittedName>
        <fullName evidence="1">Uncharacterized protein</fullName>
    </submittedName>
</protein>
<feature type="non-terminal residue" evidence="1">
    <location>
        <position position="1"/>
    </location>
</feature>
<dbReference type="EMBL" id="CAACVG010008863">
    <property type="protein sequence ID" value="VEN51285.1"/>
    <property type="molecule type" value="Genomic_DNA"/>
</dbReference>
<proteinExistence type="predicted"/>
<keyword evidence="2" id="KW-1185">Reference proteome</keyword>
<accession>A0A653CTM1</accession>
<dbReference type="OrthoDB" id="10343185at2759"/>
<dbReference type="AlphaFoldDB" id="A0A653CTM1"/>
<name>A0A653CTM1_CALMS</name>
<dbReference type="Proteomes" id="UP000410492">
    <property type="component" value="Unassembled WGS sequence"/>
</dbReference>
<organism evidence="1 2">
    <name type="scientific">Callosobruchus maculatus</name>
    <name type="common">Southern cowpea weevil</name>
    <name type="synonym">Pulse bruchid</name>
    <dbReference type="NCBI Taxonomy" id="64391"/>
    <lineage>
        <taxon>Eukaryota</taxon>
        <taxon>Metazoa</taxon>
        <taxon>Ecdysozoa</taxon>
        <taxon>Arthropoda</taxon>
        <taxon>Hexapoda</taxon>
        <taxon>Insecta</taxon>
        <taxon>Pterygota</taxon>
        <taxon>Neoptera</taxon>
        <taxon>Endopterygota</taxon>
        <taxon>Coleoptera</taxon>
        <taxon>Polyphaga</taxon>
        <taxon>Cucujiformia</taxon>
        <taxon>Chrysomeloidea</taxon>
        <taxon>Chrysomelidae</taxon>
        <taxon>Bruchinae</taxon>
        <taxon>Bruchini</taxon>
        <taxon>Callosobruchus</taxon>
    </lineage>
</organism>
<gene>
    <name evidence="1" type="ORF">CALMAC_LOCUS11805</name>
</gene>
<evidence type="ECO:0000313" key="1">
    <source>
        <dbReference type="EMBL" id="VEN51285.1"/>
    </source>
</evidence>